<evidence type="ECO:0000256" key="3">
    <source>
        <dbReference type="ARBA" id="ARBA00022833"/>
    </source>
</evidence>
<feature type="compositionally biased region" description="Polar residues" evidence="4">
    <location>
        <begin position="1123"/>
        <end position="1140"/>
    </location>
</feature>
<feature type="region of interest" description="Disordered" evidence="4">
    <location>
        <begin position="404"/>
        <end position="426"/>
    </location>
</feature>
<feature type="region of interest" description="Disordered" evidence="4">
    <location>
        <begin position="470"/>
        <end position="541"/>
    </location>
</feature>
<keyword evidence="1" id="KW-0479">Metal-binding</keyword>
<feature type="compositionally biased region" description="Basic and acidic residues" evidence="4">
    <location>
        <begin position="1164"/>
        <end position="1185"/>
    </location>
</feature>
<feature type="region of interest" description="Disordered" evidence="4">
    <location>
        <begin position="1"/>
        <end position="24"/>
    </location>
</feature>
<evidence type="ECO:0000313" key="6">
    <source>
        <dbReference type="EMBL" id="CAI9105343.1"/>
    </source>
</evidence>
<feature type="region of interest" description="Disordered" evidence="4">
    <location>
        <begin position="1465"/>
        <end position="1485"/>
    </location>
</feature>
<feature type="compositionally biased region" description="Polar residues" evidence="4">
    <location>
        <begin position="283"/>
        <end position="296"/>
    </location>
</feature>
<dbReference type="Proteomes" id="UP001161247">
    <property type="component" value="Chromosome 5"/>
</dbReference>
<feature type="compositionally biased region" description="Polar residues" evidence="4">
    <location>
        <begin position="1038"/>
        <end position="1058"/>
    </location>
</feature>
<proteinExistence type="predicted"/>
<feature type="compositionally biased region" description="Low complexity" evidence="4">
    <location>
        <begin position="860"/>
        <end position="870"/>
    </location>
</feature>
<evidence type="ECO:0000313" key="7">
    <source>
        <dbReference type="Proteomes" id="UP001161247"/>
    </source>
</evidence>
<feature type="compositionally biased region" description="Basic and acidic residues" evidence="4">
    <location>
        <begin position="941"/>
        <end position="951"/>
    </location>
</feature>
<dbReference type="PANTHER" id="PTHR46524:SF7">
    <property type="entry name" value="CW-TYPE ZINC FINGER"/>
    <property type="match status" value="1"/>
</dbReference>
<feature type="compositionally biased region" description="Basic and acidic residues" evidence="4">
    <location>
        <begin position="1305"/>
        <end position="1319"/>
    </location>
</feature>
<dbReference type="Gene3D" id="3.30.40.100">
    <property type="match status" value="1"/>
</dbReference>
<name>A0AAV1DEI6_OLDCO</name>
<feature type="region of interest" description="Disordered" evidence="4">
    <location>
        <begin position="803"/>
        <end position="1319"/>
    </location>
</feature>
<dbReference type="InterPro" id="IPR056406">
    <property type="entry name" value="THD_CWZF3/5/7"/>
</dbReference>
<evidence type="ECO:0000256" key="4">
    <source>
        <dbReference type="SAM" id="MobiDB-lite"/>
    </source>
</evidence>
<dbReference type="PANTHER" id="PTHR46524">
    <property type="entry name" value="CW-TYPE ZINC FINGER"/>
    <property type="match status" value="1"/>
</dbReference>
<dbReference type="Pfam" id="PF24756">
    <property type="entry name" value="THD_CWZF3-5-7"/>
    <property type="match status" value="1"/>
</dbReference>
<dbReference type="Pfam" id="PF07496">
    <property type="entry name" value="zf-CW"/>
    <property type="match status" value="1"/>
</dbReference>
<feature type="compositionally biased region" description="Polar residues" evidence="4">
    <location>
        <begin position="1203"/>
        <end position="1215"/>
    </location>
</feature>
<feature type="compositionally biased region" description="Basic and acidic residues" evidence="4">
    <location>
        <begin position="815"/>
        <end position="849"/>
    </location>
</feature>
<protein>
    <submittedName>
        <fullName evidence="6">OLC1v1004250C4</fullName>
    </submittedName>
</protein>
<feature type="compositionally biased region" description="Basic and acidic residues" evidence="4">
    <location>
        <begin position="1142"/>
        <end position="1157"/>
    </location>
</feature>
<feature type="compositionally biased region" description="Polar residues" evidence="4">
    <location>
        <begin position="927"/>
        <end position="938"/>
    </location>
</feature>
<feature type="compositionally biased region" description="Basic and acidic residues" evidence="4">
    <location>
        <begin position="981"/>
        <end position="992"/>
    </location>
</feature>
<feature type="compositionally biased region" description="Basic and acidic residues" evidence="4">
    <location>
        <begin position="959"/>
        <end position="968"/>
    </location>
</feature>
<dbReference type="InterPro" id="IPR011124">
    <property type="entry name" value="Znf_CW"/>
</dbReference>
<evidence type="ECO:0000259" key="5">
    <source>
        <dbReference type="PROSITE" id="PS51050"/>
    </source>
</evidence>
<feature type="compositionally biased region" description="Low complexity" evidence="4">
    <location>
        <begin position="1465"/>
        <end position="1476"/>
    </location>
</feature>
<organism evidence="6 7">
    <name type="scientific">Oldenlandia corymbosa var. corymbosa</name>
    <dbReference type="NCBI Taxonomy" id="529605"/>
    <lineage>
        <taxon>Eukaryota</taxon>
        <taxon>Viridiplantae</taxon>
        <taxon>Streptophyta</taxon>
        <taxon>Embryophyta</taxon>
        <taxon>Tracheophyta</taxon>
        <taxon>Spermatophyta</taxon>
        <taxon>Magnoliopsida</taxon>
        <taxon>eudicotyledons</taxon>
        <taxon>Gunneridae</taxon>
        <taxon>Pentapetalae</taxon>
        <taxon>asterids</taxon>
        <taxon>lamiids</taxon>
        <taxon>Gentianales</taxon>
        <taxon>Rubiaceae</taxon>
        <taxon>Rubioideae</taxon>
        <taxon>Spermacoceae</taxon>
        <taxon>Hedyotis-Oldenlandia complex</taxon>
        <taxon>Oldenlandia</taxon>
    </lineage>
</organism>
<feature type="compositionally biased region" description="Basic and acidic residues" evidence="4">
    <location>
        <begin position="1111"/>
        <end position="1121"/>
    </location>
</feature>
<feature type="region of interest" description="Disordered" evidence="4">
    <location>
        <begin position="690"/>
        <end position="758"/>
    </location>
</feature>
<feature type="domain" description="CW-type" evidence="5">
    <location>
        <begin position="626"/>
        <end position="679"/>
    </location>
</feature>
<keyword evidence="3" id="KW-0862">Zinc</keyword>
<accession>A0AAV1DEI6</accession>
<keyword evidence="2" id="KW-0863">Zinc-finger</keyword>
<feature type="region of interest" description="Disordered" evidence="4">
    <location>
        <begin position="263"/>
        <end position="309"/>
    </location>
</feature>
<feature type="compositionally biased region" description="Basic and acidic residues" evidence="4">
    <location>
        <begin position="298"/>
        <end position="309"/>
    </location>
</feature>
<feature type="compositionally biased region" description="Basic and acidic residues" evidence="4">
    <location>
        <begin position="470"/>
        <end position="482"/>
    </location>
</feature>
<dbReference type="InterPro" id="IPR055300">
    <property type="entry name" value="CWZF3/5/7"/>
</dbReference>
<reference evidence="6" key="1">
    <citation type="submission" date="2023-03" db="EMBL/GenBank/DDBJ databases">
        <authorList>
            <person name="Julca I."/>
        </authorList>
    </citation>
    <scope>NUCLEOTIDE SEQUENCE</scope>
</reference>
<dbReference type="EMBL" id="OX459122">
    <property type="protein sequence ID" value="CAI9105343.1"/>
    <property type="molecule type" value="Genomic_DNA"/>
</dbReference>
<keyword evidence="7" id="KW-1185">Reference proteome</keyword>
<dbReference type="GO" id="GO:0008270">
    <property type="term" value="F:zinc ion binding"/>
    <property type="evidence" value="ECO:0007669"/>
    <property type="project" value="UniProtKB-KW"/>
</dbReference>
<gene>
    <name evidence="6" type="ORF">OLC1_LOCUS14064</name>
</gene>
<feature type="region of interest" description="Disordered" evidence="4">
    <location>
        <begin position="586"/>
        <end position="616"/>
    </location>
</feature>
<feature type="compositionally biased region" description="Polar residues" evidence="4">
    <location>
        <begin position="744"/>
        <end position="758"/>
    </location>
</feature>
<sequence>MISVKGGGSRVRNGGRKGMELGFRNGDMEETELEEGEASFNASIDPDIDLSYLDEKLQHVLGHFQKEFEGVVSTEDLGAKFGMYGSFLPTYPRFPTEVANQMKPRSPNNMHHEGARRNSLQASSNLISSGPRVTSSAGPELKASYGNDQVIQGIGDVTNNFDKLPSKVEPDKVANFPDQKALKFRIKVGMDNSSTCKNAEIYSGLGLDVSPSSSNSPTDSEVLHQDLKEIPNESPTSILQIMTSIRSFERLLLSPLSDDVTQLTESGDLRGKDYPKPSKTKSGRSTLSVSGFNPASSGEKKPKLRAESTRLLEPPINVNQDNRNGLGTVQKMDDIDSSECEEIVSNALKLPLLSTSSYDVSAKDAAKSITTSKIGIKSLVKDGSPSNVVEDEFLESVAQNSGRVEKLNKKARKPHPGDGNSSYETKTEVLVKSDLDVTEDTKSLVFDNLPPRQKIGQKVPSHYEDVLKKKVDQKVVSHDGDGLKSVPGELPSLSSGKKKSKGSQSQPAPGSEFSENGSLDNSVAKAKKISNSDVLKRVNGKTTDKYKDFFGELDIEQYDEEIASEEMNPPPKVKDSELVEKRSMAGRNNSNDRFSHIGSHPKLPSSRPPLPGKWPSHDAAAPVAAPLVQEDWVQCDKCHTWRLLPLGTNPESLPDRWLCSMLDWLPGMNRCNISEEETTTALRALYQPQASLVPPPPASGGQLDQFAHPSRTSLGESPSDAGKSNEDFNVSGGKRKYGTKDVMGTTSQDGPVPSSNLENNLQASAKSRNCNLNHSSVEEFVSRYAEQPLNGLSGDKYGIDKEKRVLLDSNSEEGTEMKSRMKDRRENDIDFPRASKKIKMEDRQNRDDTPTSGPGGAASKGGRSSSSVSGKDSRRSSNGPKDSKSDLKKSSVSSGDGPVQIDKSGPDVSLKKRKGREHYHGDVDSVPSKSSQRHSQGSRAYLEDTKENERRKEKKLRVSKSEGKDSSGSKHVSVSGKRGRGTTDHKLGHDLDCTPPRRSMDPVGQGQPSLAATSSSSKVSGSRKSKTSLQEMKDSPVESVSSSPFRLSGAEKSSQVRTSVAGRDDSQDVGIFAAASARKSFEREDTGVGDQSLKTKDNSFKGIHPSTLESTVRDFQERDSEYGNPNSKTGALGQGSSNGNEAAREEYIKAGRNKFPEKSASSSDRTEKHSISKKESTGKLVDNSKVESQLPISGRDGTASGPDVSSSREMQNVPQDSDTDRSSRKSDKTTTEVPGRGKSHSLPPLVRGQTDSGTRLHPIAESQKEYGECEELNETSKASKQSKKADKQNGNQHDNMRHPTPPTSKPRDIDAPSPARKDPLNQAVTNAVKEAKDLKHLADRLKVLFCLLFCSLMHRFHQALSELTLFLQNSGSPDSTGYYFQAALKFLHGASLLESGNSEIRSVQIYSSTAKLCEFCAHEYEKSKDMAAAALAYKCMEVAYLRVVYTSNNSASKCRNELLTALQISPTGESPSSSASDVDNLNNPVMGDKGVQTKNVDSPQVAGNQVLTPKNRASFMRLISYAQDVNNAMEASRKCQSAFAAANARFSGPQYKEGMSSVKKALDFNFQDVERLLRLVRVAIEAVELQSKAK</sequence>
<evidence type="ECO:0000256" key="2">
    <source>
        <dbReference type="ARBA" id="ARBA00022771"/>
    </source>
</evidence>
<evidence type="ECO:0000256" key="1">
    <source>
        <dbReference type="ARBA" id="ARBA00022723"/>
    </source>
</evidence>
<feature type="compositionally biased region" description="Basic and acidic residues" evidence="4">
    <location>
        <begin position="267"/>
        <end position="276"/>
    </location>
</feature>
<feature type="compositionally biased region" description="Basic and acidic residues" evidence="4">
    <location>
        <begin position="1218"/>
        <end position="1230"/>
    </location>
</feature>
<dbReference type="PROSITE" id="PS51050">
    <property type="entry name" value="ZF_CW"/>
    <property type="match status" value="1"/>
</dbReference>
<feature type="compositionally biased region" description="Basic and acidic residues" evidence="4">
    <location>
        <begin position="871"/>
        <end position="889"/>
    </location>
</feature>